<dbReference type="SUPFAM" id="SSF46785">
    <property type="entry name" value="Winged helix' DNA-binding domain"/>
    <property type="match status" value="1"/>
</dbReference>
<dbReference type="STRING" id="1562698.DESAMIL20_1718"/>
<proteinExistence type="predicted"/>
<dbReference type="InterPro" id="IPR036388">
    <property type="entry name" value="WH-like_DNA-bd_sf"/>
</dbReference>
<comment type="caution">
    <text evidence="2">The sequence shown here is derived from an EMBL/GenBank/DDBJ whole genome shotgun (WGS) entry which is preliminary data.</text>
</comment>
<dbReference type="InterPro" id="IPR052509">
    <property type="entry name" value="Metal_resp_DNA-bind_regulator"/>
</dbReference>
<dbReference type="InterPro" id="IPR005149">
    <property type="entry name" value="Tscrpt_reg_PadR_N"/>
</dbReference>
<evidence type="ECO:0000259" key="1">
    <source>
        <dbReference type="Pfam" id="PF03551"/>
    </source>
</evidence>
<dbReference type="OrthoDB" id="1683430at2"/>
<feature type="domain" description="Transcription regulator PadR N-terminal" evidence="1">
    <location>
        <begin position="34"/>
        <end position="110"/>
    </location>
</feature>
<dbReference type="InterPro" id="IPR036390">
    <property type="entry name" value="WH_DNA-bd_sf"/>
</dbReference>
<evidence type="ECO:0000313" key="3">
    <source>
        <dbReference type="Proteomes" id="UP000194141"/>
    </source>
</evidence>
<protein>
    <recommendedName>
        <fullName evidence="1">Transcription regulator PadR N-terminal domain-containing protein</fullName>
    </recommendedName>
</protein>
<reference evidence="2 3" key="1">
    <citation type="journal article" date="2017" name="Front. Microbiol.">
        <title>Genome Sequence of Desulfurella amilsii Strain TR1 and Comparative Genomics of Desulfurellaceae Family.</title>
        <authorList>
            <person name="Florentino A.P."/>
            <person name="Stams A.J."/>
            <person name="Sanchez-Andrea I."/>
        </authorList>
    </citation>
    <scope>NUCLEOTIDE SEQUENCE [LARGE SCALE GENOMIC DNA]</scope>
    <source>
        <strain evidence="2 3">TR1</strain>
    </source>
</reference>
<accession>A0A1X4XXB7</accession>
<dbReference type="Proteomes" id="UP000194141">
    <property type="component" value="Unassembled WGS sequence"/>
</dbReference>
<dbReference type="PANTHER" id="PTHR33169:SF14">
    <property type="entry name" value="TRANSCRIPTIONAL REGULATOR RV3488"/>
    <property type="match status" value="1"/>
</dbReference>
<dbReference type="Pfam" id="PF03551">
    <property type="entry name" value="PadR"/>
    <property type="match status" value="1"/>
</dbReference>
<organism evidence="2 3">
    <name type="scientific">Desulfurella amilsii</name>
    <dbReference type="NCBI Taxonomy" id="1562698"/>
    <lineage>
        <taxon>Bacteria</taxon>
        <taxon>Pseudomonadati</taxon>
        <taxon>Campylobacterota</taxon>
        <taxon>Desulfurellia</taxon>
        <taxon>Desulfurellales</taxon>
        <taxon>Desulfurellaceae</taxon>
        <taxon>Desulfurella</taxon>
    </lineage>
</organism>
<sequence length="138" mass="16011">MKGEKSEVKSMVKIKRWCENYPAERPPRFLRAFMLYILTQGPKHGFKIIEALQDMGIKYEDVGDFGYIYKTLNAMEKDQLIISSCDINDKGRGNYKKIYTLTDKGKSELKLWILSLTNLKESLESFLQACNNIDKESL</sequence>
<dbReference type="RefSeq" id="WP_086034430.1">
    <property type="nucleotide sequence ID" value="NZ_MDSU01000018.1"/>
</dbReference>
<dbReference type="EMBL" id="MDSU01000018">
    <property type="protein sequence ID" value="OSS42165.1"/>
    <property type="molecule type" value="Genomic_DNA"/>
</dbReference>
<gene>
    <name evidence="2" type="ORF">DESAMIL20_1718</name>
</gene>
<dbReference type="Gene3D" id="1.10.10.10">
    <property type="entry name" value="Winged helix-like DNA-binding domain superfamily/Winged helix DNA-binding domain"/>
    <property type="match status" value="1"/>
</dbReference>
<dbReference type="AlphaFoldDB" id="A0A1X4XXB7"/>
<keyword evidence="3" id="KW-1185">Reference proteome</keyword>
<name>A0A1X4XXB7_9BACT</name>
<evidence type="ECO:0000313" key="2">
    <source>
        <dbReference type="EMBL" id="OSS42165.1"/>
    </source>
</evidence>
<dbReference type="PANTHER" id="PTHR33169">
    <property type="entry name" value="PADR-FAMILY TRANSCRIPTIONAL REGULATOR"/>
    <property type="match status" value="1"/>
</dbReference>